<sequence length="92" mass="10235">MPATIAFAPSAEAKVIERACLSSDRKARNRALCGCIQQVANFSLSKSEQRLGAKFFKKPQLAQDTRQSDSPTKERFWKKWKAFGATASSYCS</sequence>
<name>A0AAP2CRQ9_9RHOB</name>
<dbReference type="EMBL" id="JADQAZ010000003">
    <property type="protein sequence ID" value="MBT0958755.1"/>
    <property type="molecule type" value="Genomic_DNA"/>
</dbReference>
<proteinExistence type="predicted"/>
<protein>
    <submittedName>
        <fullName evidence="1">Uncharacterized protein</fullName>
    </submittedName>
</protein>
<gene>
    <name evidence="1" type="ORF">IV417_15300</name>
</gene>
<dbReference type="AlphaFoldDB" id="A0AAP2CRQ9"/>
<evidence type="ECO:0000313" key="2">
    <source>
        <dbReference type="Proteomes" id="UP001315686"/>
    </source>
</evidence>
<evidence type="ECO:0000313" key="1">
    <source>
        <dbReference type="EMBL" id="MBT0958755.1"/>
    </source>
</evidence>
<keyword evidence="2" id="KW-1185">Reference proteome</keyword>
<dbReference type="Proteomes" id="UP001315686">
    <property type="component" value="Unassembled WGS sequence"/>
</dbReference>
<organism evidence="1 2">
    <name type="scientific">Harenicola maris</name>
    <dbReference type="NCBI Taxonomy" id="2841044"/>
    <lineage>
        <taxon>Bacteria</taxon>
        <taxon>Pseudomonadati</taxon>
        <taxon>Pseudomonadota</taxon>
        <taxon>Alphaproteobacteria</taxon>
        <taxon>Rhodobacterales</taxon>
        <taxon>Paracoccaceae</taxon>
        <taxon>Harenicola</taxon>
    </lineage>
</organism>
<accession>A0AAP2CRQ9</accession>
<comment type="caution">
    <text evidence="1">The sequence shown here is derived from an EMBL/GenBank/DDBJ whole genome shotgun (WGS) entry which is preliminary data.</text>
</comment>
<reference evidence="1 2" key="1">
    <citation type="journal article" date="2021" name="Arch. Microbiol.">
        <title>Harenicola maris gen. nov., sp. nov. isolated from the Sea of Japan shallow sediments.</title>
        <authorList>
            <person name="Romanenko L.A."/>
            <person name="Kurilenko V.V."/>
            <person name="Chernysheva N.Y."/>
            <person name="Tekutyeva L.A."/>
            <person name="Velansky P.V."/>
            <person name="Svetashev V.I."/>
            <person name="Isaeva M.P."/>
        </authorList>
    </citation>
    <scope>NUCLEOTIDE SEQUENCE [LARGE SCALE GENOMIC DNA]</scope>
    <source>
        <strain evidence="1 2">KMM 3653</strain>
    </source>
</reference>